<feature type="domain" description="LysM" evidence="4">
    <location>
        <begin position="153"/>
        <end position="209"/>
    </location>
</feature>
<proteinExistence type="predicted"/>
<keyword evidence="6" id="KW-1185">Reference proteome</keyword>
<evidence type="ECO:0000313" key="5">
    <source>
        <dbReference type="EMBL" id="RCX32179.1"/>
    </source>
</evidence>
<accession>A0A369CE49</accession>
<dbReference type="InterPro" id="IPR020012">
    <property type="entry name" value="LysM_FimV"/>
</dbReference>
<dbReference type="Pfam" id="PF01476">
    <property type="entry name" value="LysM"/>
    <property type="match status" value="1"/>
</dbReference>
<keyword evidence="1" id="KW-0175">Coiled coil</keyword>
<organism evidence="5 6">
    <name type="scientific">Thioalbus denitrificans</name>
    <dbReference type="NCBI Taxonomy" id="547122"/>
    <lineage>
        <taxon>Bacteria</taxon>
        <taxon>Pseudomonadati</taxon>
        <taxon>Pseudomonadota</taxon>
        <taxon>Gammaproteobacteria</taxon>
        <taxon>Chromatiales</taxon>
        <taxon>Ectothiorhodospiraceae</taxon>
        <taxon>Thioalbus</taxon>
    </lineage>
</organism>
<keyword evidence="3" id="KW-1133">Transmembrane helix</keyword>
<dbReference type="Proteomes" id="UP000252707">
    <property type="component" value="Unassembled WGS sequence"/>
</dbReference>
<dbReference type="EMBL" id="QPJY01000002">
    <property type="protein sequence ID" value="RCX32179.1"/>
    <property type="molecule type" value="Genomic_DNA"/>
</dbReference>
<sequence length="865" mass="91752">MARKIALVLALMVLPLALQVQALGLGNIKVRSGLNQPLVAEIALLSPRGVAPEEIRVGLARAEDFSRAGIDRPVALTALDFKVDRKSDGTLFIRVTSRQSIREPFLNFLVELSWPSGRLLREYTVLLDPPTFSGARAPAPQAAAATTPAYSGDTYRVSRGDTLWGIAQRTRPGTSVSPQQMMVALQRGNPGAFINGNMNNLMAGQVLRIPDQQAIGALSDAEARREVQRQYAEWRQARTAPPTPAPRKEAEVSAEPPAAVEAAPEAEAAPAAPAEARPEETLPAAEQPLPEQPAPEAVPEAVPEPAAPEAVKPEAGADEAEAPAAAPGQPQPATGEGELKLLAPEDTAAEGQAGEAPVAEPGQTVTPAPEEALDSVRQELALTTESVDTLQRENSQLQERFAELESQVASLQKLIDLKDAELAGLQQDLEQQQAAAAEAGAGEEQADLIGRLLRDPVNLVVLAAAVLILLVIVWLMTRRRGVDMPAEPAAARAPAGSPEAAAAAAATSAALTGVAAAEAVELSGTEATGLPPRPAGSDPVAEADVYIAYGRFSQAEELLQSLLETRPNDANVRLKLLEVYYATRDRDAYEAEAAELFEQVTEADPMWLKAAEMGRELCPGVPMFALRQPSASTPPPEPAEAGAAPEGVDLALEEEAGGTWHEKTTPAGEETEAPFAVQGLDVEPEPASQRGDETGVNFDLDFLREEATGEEPGESRAADQMPAIDFDIEELEREARKSVSAEPSELDEELSGLELDLGLDSGRDAVEEAFEPHPAIETEPEEPTLAASADLSSGELRFDEEGGTEEGDLDLLPDVDEVSTKLDLARAYIDMGDEEGAREILEEVLGEGNDSQQQEARGLLDQLTQ</sequence>
<dbReference type="AlphaFoldDB" id="A0A369CE49"/>
<feature type="region of interest" description="Disordered" evidence="2">
    <location>
        <begin position="846"/>
        <end position="865"/>
    </location>
</feature>
<dbReference type="Gene3D" id="3.10.350.10">
    <property type="entry name" value="LysM domain"/>
    <property type="match status" value="1"/>
</dbReference>
<protein>
    <submittedName>
        <fullName evidence="5">Pilus assembly protein FimV</fullName>
    </submittedName>
</protein>
<feature type="region of interest" description="Disordered" evidence="2">
    <location>
        <begin position="234"/>
        <end position="367"/>
    </location>
</feature>
<gene>
    <name evidence="5" type="ORF">DFQ59_102539</name>
</gene>
<dbReference type="InterPro" id="IPR036779">
    <property type="entry name" value="LysM_dom_sf"/>
</dbReference>
<dbReference type="InterPro" id="IPR038440">
    <property type="entry name" value="FimV_C_sf"/>
</dbReference>
<dbReference type="NCBIfam" id="TIGR03505">
    <property type="entry name" value="FimV_core"/>
    <property type="match status" value="1"/>
</dbReference>
<comment type="caution">
    <text evidence="5">The sequence shown here is derived from an EMBL/GenBank/DDBJ whole genome shotgun (WGS) entry which is preliminary data.</text>
</comment>
<dbReference type="InterPro" id="IPR020011">
    <property type="entry name" value="FimV_C"/>
</dbReference>
<feature type="compositionally biased region" description="Acidic residues" evidence="2">
    <location>
        <begin position="801"/>
        <end position="811"/>
    </location>
</feature>
<dbReference type="NCBIfam" id="TIGR03504">
    <property type="entry name" value="FimV_Cterm"/>
    <property type="match status" value="1"/>
</dbReference>
<feature type="compositionally biased region" description="Basic and acidic residues" evidence="2">
    <location>
        <begin position="765"/>
        <end position="776"/>
    </location>
</feature>
<dbReference type="PROSITE" id="PS51782">
    <property type="entry name" value="LYSM"/>
    <property type="match status" value="1"/>
</dbReference>
<keyword evidence="3" id="KW-0472">Membrane</keyword>
<dbReference type="Gene3D" id="1.25.40.10">
    <property type="entry name" value="Tetratricopeptide repeat domain"/>
    <property type="match status" value="1"/>
</dbReference>
<name>A0A369CE49_9GAMM</name>
<dbReference type="SMART" id="SM00257">
    <property type="entry name" value="LysM"/>
    <property type="match status" value="1"/>
</dbReference>
<dbReference type="InterPro" id="IPR057840">
    <property type="entry name" value="FimV_N"/>
</dbReference>
<feature type="transmembrane region" description="Helical" evidence="3">
    <location>
        <begin position="457"/>
        <end position="476"/>
    </location>
</feature>
<reference evidence="5 6" key="1">
    <citation type="submission" date="2018-07" db="EMBL/GenBank/DDBJ databases">
        <title>Genomic Encyclopedia of Type Strains, Phase IV (KMG-IV): sequencing the most valuable type-strain genomes for metagenomic binning, comparative biology and taxonomic classification.</title>
        <authorList>
            <person name="Goeker M."/>
        </authorList>
    </citation>
    <scope>NUCLEOTIDE SEQUENCE [LARGE SCALE GENOMIC DNA]</scope>
    <source>
        <strain evidence="5 6">DSM 26407</strain>
    </source>
</reference>
<feature type="region of interest" description="Disordered" evidence="2">
    <location>
        <begin position="765"/>
        <end position="811"/>
    </location>
</feature>
<feature type="compositionally biased region" description="Low complexity" evidence="2">
    <location>
        <begin position="322"/>
        <end position="336"/>
    </location>
</feature>
<dbReference type="CDD" id="cd00118">
    <property type="entry name" value="LysM"/>
    <property type="match status" value="1"/>
</dbReference>
<evidence type="ECO:0000256" key="1">
    <source>
        <dbReference type="SAM" id="Coils"/>
    </source>
</evidence>
<evidence type="ECO:0000256" key="3">
    <source>
        <dbReference type="SAM" id="Phobius"/>
    </source>
</evidence>
<feature type="coiled-coil region" evidence="1">
    <location>
        <begin position="373"/>
        <end position="435"/>
    </location>
</feature>
<evidence type="ECO:0000256" key="2">
    <source>
        <dbReference type="SAM" id="MobiDB-lite"/>
    </source>
</evidence>
<dbReference type="Gene3D" id="1.20.58.2200">
    <property type="match status" value="1"/>
</dbReference>
<evidence type="ECO:0000259" key="4">
    <source>
        <dbReference type="PROSITE" id="PS51782"/>
    </source>
</evidence>
<evidence type="ECO:0000313" key="6">
    <source>
        <dbReference type="Proteomes" id="UP000252707"/>
    </source>
</evidence>
<feature type="compositionally biased region" description="Low complexity" evidence="2">
    <location>
        <begin position="253"/>
        <end position="314"/>
    </location>
</feature>
<dbReference type="Pfam" id="PF25800">
    <property type="entry name" value="FimV_N"/>
    <property type="match status" value="1"/>
</dbReference>
<dbReference type="SUPFAM" id="SSF48452">
    <property type="entry name" value="TPR-like"/>
    <property type="match status" value="1"/>
</dbReference>
<keyword evidence="3" id="KW-0812">Transmembrane</keyword>
<dbReference type="InterPro" id="IPR018392">
    <property type="entry name" value="LysM"/>
</dbReference>
<dbReference type="RefSeq" id="WP_170142071.1">
    <property type="nucleotide sequence ID" value="NZ_QPJY01000002.1"/>
</dbReference>
<dbReference type="InterPro" id="IPR011990">
    <property type="entry name" value="TPR-like_helical_dom_sf"/>
</dbReference>